<evidence type="ECO:0000256" key="2">
    <source>
        <dbReference type="ARBA" id="ARBA00012483"/>
    </source>
</evidence>
<evidence type="ECO:0000256" key="9">
    <source>
        <dbReference type="SAM" id="MobiDB-lite"/>
    </source>
</evidence>
<dbReference type="EMBL" id="JAATIQ010000180">
    <property type="protein sequence ID" value="KAF4373307.1"/>
    <property type="molecule type" value="Genomic_DNA"/>
</dbReference>
<comment type="catalytic activity">
    <reaction evidence="1">
        <text>S-ubiquitinyl-[E2 ubiquitin-conjugating enzyme]-L-cysteine + [acceptor protein]-L-lysine = [E2 ubiquitin-conjugating enzyme]-L-cysteine + N(6)-ubiquitinyl-[acceptor protein]-L-lysine.</text>
        <dbReference type="EC" id="2.3.2.27"/>
    </reaction>
</comment>
<keyword evidence="5 8" id="KW-0863">Zinc-finger</keyword>
<sequence length="104" mass="12326">MKKLPQGSPLFDKNKHTTNTNDQDSGKNESKPMTEVVAETNIYEYEVQQEKGDEECPTCLEEYTDENPRITTKCFHHFHLSCIYEWEQRSDRCPICNRVMKYDE</sequence>
<dbReference type="PROSITE" id="PS50089">
    <property type="entry name" value="ZF_RING_2"/>
    <property type="match status" value="1"/>
</dbReference>
<dbReference type="SMART" id="SM00184">
    <property type="entry name" value="RING"/>
    <property type="match status" value="1"/>
</dbReference>
<evidence type="ECO:0000256" key="5">
    <source>
        <dbReference type="ARBA" id="ARBA00022771"/>
    </source>
</evidence>
<name>A0A7J6FRW7_CANSA</name>
<keyword evidence="4" id="KW-0479">Metal-binding</keyword>
<keyword evidence="6" id="KW-0833">Ubl conjugation pathway</keyword>
<evidence type="ECO:0000256" key="6">
    <source>
        <dbReference type="ARBA" id="ARBA00022786"/>
    </source>
</evidence>
<evidence type="ECO:0000256" key="1">
    <source>
        <dbReference type="ARBA" id="ARBA00000900"/>
    </source>
</evidence>
<evidence type="ECO:0000313" key="12">
    <source>
        <dbReference type="Proteomes" id="UP000583929"/>
    </source>
</evidence>
<keyword evidence="7" id="KW-0862">Zinc</keyword>
<accession>A0A7J6FRW7</accession>
<proteinExistence type="predicted"/>
<keyword evidence="12" id="KW-1185">Reference proteome</keyword>
<dbReference type="GO" id="GO:0061630">
    <property type="term" value="F:ubiquitin protein ligase activity"/>
    <property type="evidence" value="ECO:0007669"/>
    <property type="project" value="UniProtKB-EC"/>
</dbReference>
<evidence type="ECO:0000256" key="8">
    <source>
        <dbReference type="PROSITE-ProRule" id="PRU00175"/>
    </source>
</evidence>
<evidence type="ECO:0000259" key="10">
    <source>
        <dbReference type="PROSITE" id="PS50089"/>
    </source>
</evidence>
<dbReference type="SUPFAM" id="SSF57850">
    <property type="entry name" value="RING/U-box"/>
    <property type="match status" value="1"/>
</dbReference>
<keyword evidence="3" id="KW-0808">Transferase</keyword>
<feature type="domain" description="RING-type" evidence="10">
    <location>
        <begin position="56"/>
        <end position="97"/>
    </location>
</feature>
<dbReference type="Proteomes" id="UP000583929">
    <property type="component" value="Unassembled WGS sequence"/>
</dbReference>
<evidence type="ECO:0000256" key="7">
    <source>
        <dbReference type="ARBA" id="ARBA00022833"/>
    </source>
</evidence>
<dbReference type="AlphaFoldDB" id="A0A7J6FRW7"/>
<evidence type="ECO:0000313" key="11">
    <source>
        <dbReference type="EMBL" id="KAF4373307.1"/>
    </source>
</evidence>
<protein>
    <recommendedName>
        <fullName evidence="2">RING-type E3 ubiquitin transferase</fullName>
        <ecNumber evidence="2">2.3.2.27</ecNumber>
    </recommendedName>
</protein>
<comment type="caution">
    <text evidence="11">The sequence shown here is derived from an EMBL/GenBank/DDBJ whole genome shotgun (WGS) entry which is preliminary data.</text>
</comment>
<reference evidence="11 12" key="1">
    <citation type="journal article" date="2020" name="bioRxiv">
        <title>Sequence and annotation of 42 cannabis genomes reveals extensive copy number variation in cannabinoid synthesis and pathogen resistance genes.</title>
        <authorList>
            <person name="Mckernan K.J."/>
            <person name="Helbert Y."/>
            <person name="Kane L.T."/>
            <person name="Ebling H."/>
            <person name="Zhang L."/>
            <person name="Liu B."/>
            <person name="Eaton Z."/>
            <person name="Mclaughlin S."/>
            <person name="Kingan S."/>
            <person name="Baybayan P."/>
            <person name="Concepcion G."/>
            <person name="Jordan M."/>
            <person name="Riva A."/>
            <person name="Barbazuk W."/>
            <person name="Harkins T."/>
        </authorList>
    </citation>
    <scope>NUCLEOTIDE SEQUENCE [LARGE SCALE GENOMIC DNA]</scope>
    <source>
        <strain evidence="12">cv. Jamaican Lion 4</strain>
        <tissue evidence="11">Leaf</tissue>
    </source>
</reference>
<dbReference type="InterPro" id="IPR013083">
    <property type="entry name" value="Znf_RING/FYVE/PHD"/>
</dbReference>
<dbReference type="PANTHER" id="PTHR46463">
    <property type="entry name" value="ZINC FINGER, RING/FYVE/PHD-TYPE"/>
    <property type="match status" value="1"/>
</dbReference>
<organism evidence="11 12">
    <name type="scientific">Cannabis sativa</name>
    <name type="common">Hemp</name>
    <name type="synonym">Marijuana</name>
    <dbReference type="NCBI Taxonomy" id="3483"/>
    <lineage>
        <taxon>Eukaryota</taxon>
        <taxon>Viridiplantae</taxon>
        <taxon>Streptophyta</taxon>
        <taxon>Embryophyta</taxon>
        <taxon>Tracheophyta</taxon>
        <taxon>Spermatophyta</taxon>
        <taxon>Magnoliopsida</taxon>
        <taxon>eudicotyledons</taxon>
        <taxon>Gunneridae</taxon>
        <taxon>Pentapetalae</taxon>
        <taxon>rosids</taxon>
        <taxon>fabids</taxon>
        <taxon>Rosales</taxon>
        <taxon>Cannabaceae</taxon>
        <taxon>Cannabis</taxon>
    </lineage>
</organism>
<feature type="region of interest" description="Disordered" evidence="9">
    <location>
        <begin position="1"/>
        <end position="34"/>
    </location>
</feature>
<evidence type="ECO:0000256" key="3">
    <source>
        <dbReference type="ARBA" id="ARBA00022679"/>
    </source>
</evidence>
<dbReference type="PANTHER" id="PTHR46463:SF10">
    <property type="entry name" value="OS01G0926200 PROTEIN"/>
    <property type="match status" value="1"/>
</dbReference>
<dbReference type="Pfam" id="PF13639">
    <property type="entry name" value="zf-RING_2"/>
    <property type="match status" value="1"/>
</dbReference>
<evidence type="ECO:0000256" key="4">
    <source>
        <dbReference type="ARBA" id="ARBA00022723"/>
    </source>
</evidence>
<dbReference type="GO" id="GO:0008270">
    <property type="term" value="F:zinc ion binding"/>
    <property type="evidence" value="ECO:0007669"/>
    <property type="project" value="UniProtKB-KW"/>
</dbReference>
<gene>
    <name evidence="11" type="ORF">G4B88_007320</name>
</gene>
<dbReference type="Gene3D" id="3.30.40.10">
    <property type="entry name" value="Zinc/RING finger domain, C3HC4 (zinc finger)"/>
    <property type="match status" value="1"/>
</dbReference>
<dbReference type="InterPro" id="IPR001841">
    <property type="entry name" value="Znf_RING"/>
</dbReference>
<dbReference type="EC" id="2.3.2.27" evidence="2"/>